<proteinExistence type="predicted"/>
<sequence>MKKKTLLLLTLSLGFTSNSIFADGHGPFNKRVHILENKDSIDSALKACDTIEEDYIDGCAILLKQGTYKAPSRGVDYSTEIMGLGHMPDNVTIDGGIAIGNTSAADTRTFWRALENLTISGNEYWNVSQAAPLRRVNITGNLYLSKGGHYTSGGFMADSHISGNVDGGTQQQWFARNSTWGKNWTHDGMNSTLVNTTGDTIKRNAHQYKTTSKIAEKPHIIWENNQLNVVVPSERDGKIGTEWLDTNAKIIPLNEDNFYIINDQSDIEKLKNTKDHITINKDDSKKGIIFSPNANPDPDPKIANYKLQMTIQKSDFIVLGLGYPKIQPAHVDYPVITTQANGIRIAGLILEDDGHLNSPLLHMDKSKTSTTKNSYLYDIFVKLTSKNTANKNPAILIEQDSVIGDDLWIWAKDNQGAQVAVANKGLKVTGNNVTMYGLAVEHFFDKQTEWLGNSGKVYFYQSELPYDHQGGGPKIPSSFVIDGAKSFKGYGMGVYSVVGDDYTDSGISVIGSSSDVQLQNVYAWNLIESSGVRHVVNDKEACAGGNNACYIPNFSLSVECEKPTVDDKISKTGEVTLSWNKVNQAISYDVKNWNNEPIESNIKGNSFTDTSTKNKHEDLVYYVVANCPNGQKSEPAEVDIAKSQTKLHF</sequence>
<evidence type="ECO:0000313" key="3">
    <source>
        <dbReference type="Proteomes" id="UP000242175"/>
    </source>
</evidence>
<name>A0A220VGC2_9GAMM</name>
<dbReference type="RefSeq" id="WP_089074323.1">
    <property type="nucleotide sequence ID" value="NZ_CBCSAM010000004.1"/>
</dbReference>
<dbReference type="Gene3D" id="2.60.40.10">
    <property type="entry name" value="Immunoglobulins"/>
    <property type="match status" value="1"/>
</dbReference>
<feature type="signal peptide" evidence="1">
    <location>
        <begin position="1"/>
        <end position="22"/>
    </location>
</feature>
<dbReference type="SUPFAM" id="SSF51126">
    <property type="entry name" value="Pectin lyase-like"/>
    <property type="match status" value="1"/>
</dbReference>
<organism evidence="2 3">
    <name type="scientific">Paraphotobacterium marinum</name>
    <dbReference type="NCBI Taxonomy" id="1755811"/>
    <lineage>
        <taxon>Bacteria</taxon>
        <taxon>Pseudomonadati</taxon>
        <taxon>Pseudomonadota</taxon>
        <taxon>Gammaproteobacteria</taxon>
        <taxon>Vibrionales</taxon>
        <taxon>Vibrionaceae</taxon>
        <taxon>Paraphotobacterium</taxon>
    </lineage>
</organism>
<dbReference type="Proteomes" id="UP000242175">
    <property type="component" value="Chromosome small"/>
</dbReference>
<keyword evidence="3" id="KW-1185">Reference proteome</keyword>
<feature type="chain" id="PRO_5012555840" evidence="1">
    <location>
        <begin position="23"/>
        <end position="649"/>
    </location>
</feature>
<keyword evidence="1" id="KW-0732">Signal</keyword>
<dbReference type="OrthoDB" id="2479530at2"/>
<dbReference type="InterPro" id="IPR013783">
    <property type="entry name" value="Ig-like_fold"/>
</dbReference>
<evidence type="ECO:0000313" key="2">
    <source>
        <dbReference type="EMBL" id="ASK79415.1"/>
    </source>
</evidence>
<protein>
    <submittedName>
        <fullName evidence="2">Uncharacterized protein</fullName>
    </submittedName>
</protein>
<reference evidence="2 3" key="1">
    <citation type="journal article" date="2016" name="Int. J. Syst. Evol. Microbiol.">
        <title>Paraphotobacterium marinum gen. nov., sp. nov., a member of the family Vibrionaceae, isolated from surface seawater.</title>
        <authorList>
            <person name="Huang Z."/>
            <person name="Dong C."/>
            <person name="Shao Z."/>
        </authorList>
    </citation>
    <scope>NUCLEOTIDE SEQUENCE [LARGE SCALE GENOMIC DNA]</scope>
    <source>
        <strain evidence="2 3">NSCS20N07D</strain>
    </source>
</reference>
<accession>A0A220VGC2</accession>
<dbReference type="AlphaFoldDB" id="A0A220VGC2"/>
<evidence type="ECO:0000256" key="1">
    <source>
        <dbReference type="SAM" id="SignalP"/>
    </source>
</evidence>
<dbReference type="InterPro" id="IPR011050">
    <property type="entry name" value="Pectin_lyase_fold/virulence"/>
</dbReference>
<gene>
    <name evidence="2" type="ORF">CF386_10165</name>
</gene>
<dbReference type="KEGG" id="pmai:CF386_10165"/>
<dbReference type="EMBL" id="CP022356">
    <property type="protein sequence ID" value="ASK79415.1"/>
    <property type="molecule type" value="Genomic_DNA"/>
</dbReference>